<evidence type="ECO:0000313" key="2">
    <source>
        <dbReference type="Proteomes" id="UP000186922"/>
    </source>
</evidence>
<sequence length="83" mass="9734">MRPSTHIRKGRKLDERRGNWKNVEAEEIRVRLISWPFCILQNYPSGRFLTTTTTGCKTHLVALRGLRDVHKMLPEMRGDEEEA</sequence>
<accession>A0A1D1ULS6</accession>
<reference evidence="1 2" key="1">
    <citation type="journal article" date="2016" name="Nat. Commun.">
        <title>Extremotolerant tardigrade genome and improved radiotolerance of human cultured cells by tardigrade-unique protein.</title>
        <authorList>
            <person name="Hashimoto T."/>
            <person name="Horikawa D.D."/>
            <person name="Saito Y."/>
            <person name="Kuwahara H."/>
            <person name="Kozuka-Hata H."/>
            <person name="Shin-I T."/>
            <person name="Minakuchi Y."/>
            <person name="Ohishi K."/>
            <person name="Motoyama A."/>
            <person name="Aizu T."/>
            <person name="Enomoto A."/>
            <person name="Kondo K."/>
            <person name="Tanaka S."/>
            <person name="Hara Y."/>
            <person name="Koshikawa S."/>
            <person name="Sagara H."/>
            <person name="Miura T."/>
            <person name="Yokobori S."/>
            <person name="Miyagawa K."/>
            <person name="Suzuki Y."/>
            <person name="Kubo T."/>
            <person name="Oyama M."/>
            <person name="Kohara Y."/>
            <person name="Fujiyama A."/>
            <person name="Arakawa K."/>
            <person name="Katayama T."/>
            <person name="Toyoda A."/>
            <person name="Kunieda T."/>
        </authorList>
    </citation>
    <scope>NUCLEOTIDE SEQUENCE [LARGE SCALE GENOMIC DNA]</scope>
    <source>
        <strain evidence="1 2">YOKOZUNA-1</strain>
    </source>
</reference>
<proteinExistence type="predicted"/>
<dbReference type="Proteomes" id="UP000186922">
    <property type="component" value="Unassembled WGS sequence"/>
</dbReference>
<name>A0A1D1ULS6_RAMVA</name>
<gene>
    <name evidence="1" type="primary">RvY_02811-1</name>
    <name evidence="1" type="synonym">RvY_02811.1</name>
    <name evidence="1" type="ORF">RvY_02811</name>
</gene>
<organism evidence="1 2">
    <name type="scientific">Ramazzottius varieornatus</name>
    <name type="common">Water bear</name>
    <name type="synonym">Tardigrade</name>
    <dbReference type="NCBI Taxonomy" id="947166"/>
    <lineage>
        <taxon>Eukaryota</taxon>
        <taxon>Metazoa</taxon>
        <taxon>Ecdysozoa</taxon>
        <taxon>Tardigrada</taxon>
        <taxon>Eutardigrada</taxon>
        <taxon>Parachela</taxon>
        <taxon>Hypsibioidea</taxon>
        <taxon>Ramazzottiidae</taxon>
        <taxon>Ramazzottius</taxon>
    </lineage>
</organism>
<dbReference type="EMBL" id="BDGG01000001">
    <property type="protein sequence ID" value="GAU90391.1"/>
    <property type="molecule type" value="Genomic_DNA"/>
</dbReference>
<keyword evidence="2" id="KW-1185">Reference proteome</keyword>
<comment type="caution">
    <text evidence="1">The sequence shown here is derived from an EMBL/GenBank/DDBJ whole genome shotgun (WGS) entry which is preliminary data.</text>
</comment>
<dbReference type="AlphaFoldDB" id="A0A1D1ULS6"/>
<evidence type="ECO:0000313" key="1">
    <source>
        <dbReference type="EMBL" id="GAU90391.1"/>
    </source>
</evidence>
<protein>
    <submittedName>
        <fullName evidence="1">Uncharacterized protein</fullName>
    </submittedName>
</protein>